<dbReference type="SMART" id="SM00388">
    <property type="entry name" value="HisKA"/>
    <property type="match status" value="1"/>
</dbReference>
<dbReference type="InterPro" id="IPR035965">
    <property type="entry name" value="PAS-like_dom_sf"/>
</dbReference>
<feature type="domain" description="Histidine kinase" evidence="10">
    <location>
        <begin position="218"/>
        <end position="435"/>
    </location>
</feature>
<dbReference type="Gene3D" id="3.30.565.10">
    <property type="entry name" value="Histidine kinase-like ATPase, C-terminal domain"/>
    <property type="match status" value="1"/>
</dbReference>
<dbReference type="CDD" id="cd00082">
    <property type="entry name" value="HisKA"/>
    <property type="match status" value="1"/>
</dbReference>
<dbReference type="EMBL" id="FNSD01000001">
    <property type="protein sequence ID" value="SEB61609.1"/>
    <property type="molecule type" value="Genomic_DNA"/>
</dbReference>
<dbReference type="GO" id="GO:0005524">
    <property type="term" value="F:ATP binding"/>
    <property type="evidence" value="ECO:0007669"/>
    <property type="project" value="UniProtKB-KW"/>
</dbReference>
<evidence type="ECO:0000313" key="12">
    <source>
        <dbReference type="EMBL" id="SEB61609.1"/>
    </source>
</evidence>
<dbReference type="SUPFAM" id="SSF55874">
    <property type="entry name" value="ATPase domain of HSP90 chaperone/DNA topoisomerase II/histidine kinase"/>
    <property type="match status" value="1"/>
</dbReference>
<feature type="domain" description="PAS" evidence="11">
    <location>
        <begin position="24"/>
        <end position="74"/>
    </location>
</feature>
<comment type="catalytic activity">
    <reaction evidence="1">
        <text>ATP + protein L-histidine = ADP + protein N-phospho-L-histidine.</text>
        <dbReference type="EC" id="2.7.13.3"/>
    </reaction>
</comment>
<evidence type="ECO:0000256" key="6">
    <source>
        <dbReference type="ARBA" id="ARBA00022777"/>
    </source>
</evidence>
<sequence>MDIYGQGPASIRPVRPLVPAVLAVLQHVPVGIYTVDIHGCCAQINEAALRLLGYTESECLGKDMHALVHYRYPDGKPYPAADCPLLHAREKNDTATNIDEVLWTKNGDPVYVTCSSAPVMLADSVTGTVVTLTDASTRHRTEQRLLRAEAEQREILRQRDATARIERDLAQEEAIRQREMSAAVERAAAEQLRQQQKMSEERLLQSERLAAVGRLAASISHEINNPLEAVTNLLYLVRNDPSLSSESGSYVEMAEKELARVSEIVAQTLRFQRGGAAPTLCSPEELIESVLALHQGRLHHRRIVIDRRHKDSKPIFCPEGDIRQILNNLVGNAIDAMTEKGGTMTIRTKNMRDPHTRTAGLRISVSDSGHGMTLDTASQIFEPFYTTKGDGGSGLGLWISSTIARRHGGRLNVRSRTGGGPRGGTTFSLFVPESQQDAAKAAPSTH</sequence>
<evidence type="ECO:0000259" key="11">
    <source>
        <dbReference type="PROSITE" id="PS50112"/>
    </source>
</evidence>
<dbReference type="PANTHER" id="PTHR43065">
    <property type="entry name" value="SENSOR HISTIDINE KINASE"/>
    <property type="match status" value="1"/>
</dbReference>
<protein>
    <recommendedName>
        <fullName evidence="2">histidine kinase</fullName>
        <ecNumber evidence="2">2.7.13.3</ecNumber>
    </recommendedName>
</protein>
<dbReference type="Pfam" id="PF02518">
    <property type="entry name" value="HATPase_c"/>
    <property type="match status" value="1"/>
</dbReference>
<dbReference type="PRINTS" id="PR00344">
    <property type="entry name" value="BCTRLSENSOR"/>
</dbReference>
<accession>A0A1H4KSU0</accession>
<gene>
    <name evidence="12" type="ORF">SAMN05443244_1340</name>
</gene>
<evidence type="ECO:0000256" key="7">
    <source>
        <dbReference type="ARBA" id="ARBA00022840"/>
    </source>
</evidence>
<dbReference type="InterPro" id="IPR005467">
    <property type="entry name" value="His_kinase_dom"/>
</dbReference>
<dbReference type="InterPro" id="IPR003661">
    <property type="entry name" value="HisK_dim/P_dom"/>
</dbReference>
<dbReference type="PANTHER" id="PTHR43065:SF46">
    <property type="entry name" value="C4-DICARBOXYLATE TRANSPORT SENSOR PROTEIN DCTB"/>
    <property type="match status" value="1"/>
</dbReference>
<dbReference type="InterPro" id="IPR036890">
    <property type="entry name" value="HATPase_C_sf"/>
</dbReference>
<keyword evidence="6" id="KW-0418">Kinase</keyword>
<dbReference type="InterPro" id="IPR003594">
    <property type="entry name" value="HATPase_dom"/>
</dbReference>
<evidence type="ECO:0000256" key="9">
    <source>
        <dbReference type="SAM" id="MobiDB-lite"/>
    </source>
</evidence>
<dbReference type="SMART" id="SM00091">
    <property type="entry name" value="PAS"/>
    <property type="match status" value="1"/>
</dbReference>
<dbReference type="InterPro" id="IPR013767">
    <property type="entry name" value="PAS_fold"/>
</dbReference>
<proteinExistence type="predicted"/>
<dbReference type="CDD" id="cd00130">
    <property type="entry name" value="PAS"/>
    <property type="match status" value="1"/>
</dbReference>
<evidence type="ECO:0000256" key="2">
    <source>
        <dbReference type="ARBA" id="ARBA00012438"/>
    </source>
</evidence>
<reference evidence="12 13" key="1">
    <citation type="submission" date="2016-10" db="EMBL/GenBank/DDBJ databases">
        <authorList>
            <person name="de Groot N.N."/>
        </authorList>
    </citation>
    <scope>NUCLEOTIDE SEQUENCE [LARGE SCALE GENOMIC DNA]</scope>
    <source>
        <strain evidence="12 13">AB35.6</strain>
    </source>
</reference>
<dbReference type="CDD" id="cd00075">
    <property type="entry name" value="HATPase"/>
    <property type="match status" value="1"/>
</dbReference>
<evidence type="ECO:0000256" key="8">
    <source>
        <dbReference type="ARBA" id="ARBA00023012"/>
    </source>
</evidence>
<evidence type="ECO:0000256" key="5">
    <source>
        <dbReference type="ARBA" id="ARBA00022741"/>
    </source>
</evidence>
<dbReference type="InterPro" id="IPR000014">
    <property type="entry name" value="PAS"/>
</dbReference>
<keyword evidence="5" id="KW-0547">Nucleotide-binding</keyword>
<keyword evidence="8" id="KW-0902">Two-component regulatory system</keyword>
<dbReference type="Gene3D" id="1.10.287.130">
    <property type="match status" value="1"/>
</dbReference>
<dbReference type="SUPFAM" id="SSF47384">
    <property type="entry name" value="Homodimeric domain of signal transducing histidine kinase"/>
    <property type="match status" value="1"/>
</dbReference>
<dbReference type="AlphaFoldDB" id="A0A1H4KSU0"/>
<dbReference type="GO" id="GO:0000155">
    <property type="term" value="F:phosphorelay sensor kinase activity"/>
    <property type="evidence" value="ECO:0007669"/>
    <property type="project" value="InterPro"/>
</dbReference>
<keyword evidence="7" id="KW-0067">ATP-binding</keyword>
<dbReference type="Gene3D" id="3.30.450.20">
    <property type="entry name" value="PAS domain"/>
    <property type="match status" value="1"/>
</dbReference>
<dbReference type="PROSITE" id="PS50112">
    <property type="entry name" value="PAS"/>
    <property type="match status" value="1"/>
</dbReference>
<organism evidence="12 13">
    <name type="scientific">Terriglobus roseus</name>
    <dbReference type="NCBI Taxonomy" id="392734"/>
    <lineage>
        <taxon>Bacteria</taxon>
        <taxon>Pseudomonadati</taxon>
        <taxon>Acidobacteriota</taxon>
        <taxon>Terriglobia</taxon>
        <taxon>Terriglobales</taxon>
        <taxon>Acidobacteriaceae</taxon>
        <taxon>Terriglobus</taxon>
    </lineage>
</organism>
<dbReference type="PROSITE" id="PS50109">
    <property type="entry name" value="HIS_KIN"/>
    <property type="match status" value="1"/>
</dbReference>
<dbReference type="GO" id="GO:0006355">
    <property type="term" value="P:regulation of DNA-templated transcription"/>
    <property type="evidence" value="ECO:0007669"/>
    <property type="project" value="InterPro"/>
</dbReference>
<evidence type="ECO:0000256" key="1">
    <source>
        <dbReference type="ARBA" id="ARBA00000085"/>
    </source>
</evidence>
<keyword evidence="3" id="KW-0597">Phosphoprotein</keyword>
<dbReference type="InterPro" id="IPR004358">
    <property type="entry name" value="Sig_transdc_His_kin-like_C"/>
</dbReference>
<name>A0A1H4KSU0_9BACT</name>
<feature type="region of interest" description="Disordered" evidence="9">
    <location>
        <begin position="411"/>
        <end position="446"/>
    </location>
</feature>
<dbReference type="SMART" id="SM00387">
    <property type="entry name" value="HATPase_c"/>
    <property type="match status" value="1"/>
</dbReference>
<evidence type="ECO:0000256" key="3">
    <source>
        <dbReference type="ARBA" id="ARBA00022553"/>
    </source>
</evidence>
<dbReference type="Pfam" id="PF00989">
    <property type="entry name" value="PAS"/>
    <property type="match status" value="1"/>
</dbReference>
<dbReference type="Pfam" id="PF00512">
    <property type="entry name" value="HisKA"/>
    <property type="match status" value="1"/>
</dbReference>
<dbReference type="NCBIfam" id="TIGR00229">
    <property type="entry name" value="sensory_box"/>
    <property type="match status" value="1"/>
</dbReference>
<dbReference type="Proteomes" id="UP000182409">
    <property type="component" value="Unassembled WGS sequence"/>
</dbReference>
<evidence type="ECO:0000259" key="10">
    <source>
        <dbReference type="PROSITE" id="PS50109"/>
    </source>
</evidence>
<dbReference type="SUPFAM" id="SSF55785">
    <property type="entry name" value="PYP-like sensor domain (PAS domain)"/>
    <property type="match status" value="1"/>
</dbReference>
<evidence type="ECO:0000313" key="13">
    <source>
        <dbReference type="Proteomes" id="UP000182409"/>
    </source>
</evidence>
<dbReference type="EC" id="2.7.13.3" evidence="2"/>
<dbReference type="InterPro" id="IPR036097">
    <property type="entry name" value="HisK_dim/P_sf"/>
</dbReference>
<keyword evidence="4" id="KW-0808">Transferase</keyword>
<evidence type="ECO:0000256" key="4">
    <source>
        <dbReference type="ARBA" id="ARBA00022679"/>
    </source>
</evidence>